<dbReference type="InterPro" id="IPR034428">
    <property type="entry name" value="ThiH/NoCL/HydG-like"/>
</dbReference>
<dbReference type="InterPro" id="IPR012726">
    <property type="entry name" value="ThiH"/>
</dbReference>
<dbReference type="EMBL" id="JBHUMB010000005">
    <property type="protein sequence ID" value="MFD2742270.1"/>
    <property type="molecule type" value="Genomic_DNA"/>
</dbReference>
<dbReference type="PANTHER" id="PTHR43583">
    <property type="entry name" value="2-IMINOACETATE SYNTHASE"/>
    <property type="match status" value="1"/>
</dbReference>
<dbReference type="SFLD" id="SFLDF00301">
    <property type="entry name" value="2-iminoacetate_synthase_(ThiH)"/>
    <property type="match status" value="1"/>
</dbReference>
<dbReference type="InterPro" id="IPR007197">
    <property type="entry name" value="rSAM"/>
</dbReference>
<dbReference type="SFLD" id="SFLDS00029">
    <property type="entry name" value="Radical_SAM"/>
    <property type="match status" value="1"/>
</dbReference>
<accession>A0ABW5U8T5</accession>
<dbReference type="SFLD" id="SFLDG01081">
    <property type="entry name" value="cleavage_of_the_Ca-Cb_bond_in"/>
    <property type="match status" value="1"/>
</dbReference>
<keyword evidence="2" id="KW-0004">4Fe-4S</keyword>
<dbReference type="CDD" id="cd01335">
    <property type="entry name" value="Radical_SAM"/>
    <property type="match status" value="1"/>
</dbReference>
<keyword evidence="4" id="KW-0479">Metal-binding</keyword>
<evidence type="ECO:0000256" key="5">
    <source>
        <dbReference type="ARBA" id="ARBA00023004"/>
    </source>
</evidence>
<keyword evidence="5" id="KW-0408">Iron</keyword>
<keyword evidence="6" id="KW-0411">Iron-sulfur</keyword>
<organism evidence="8 9">
    <name type="scientific">Sphingobacterium populi</name>
    <dbReference type="NCBI Taxonomy" id="1812824"/>
    <lineage>
        <taxon>Bacteria</taxon>
        <taxon>Pseudomonadati</taxon>
        <taxon>Bacteroidota</taxon>
        <taxon>Sphingobacteriia</taxon>
        <taxon>Sphingobacteriales</taxon>
        <taxon>Sphingobacteriaceae</taxon>
        <taxon>Sphingobacterium</taxon>
    </lineage>
</organism>
<evidence type="ECO:0000313" key="8">
    <source>
        <dbReference type="EMBL" id="MFD2742270.1"/>
    </source>
</evidence>
<keyword evidence="9" id="KW-1185">Reference proteome</keyword>
<dbReference type="SFLD" id="SFLDG01060">
    <property type="entry name" value="BATS_domain_containing"/>
    <property type="match status" value="1"/>
</dbReference>
<dbReference type="PROSITE" id="PS51918">
    <property type="entry name" value="RADICAL_SAM"/>
    <property type="match status" value="1"/>
</dbReference>
<evidence type="ECO:0000256" key="2">
    <source>
        <dbReference type="ARBA" id="ARBA00022485"/>
    </source>
</evidence>
<keyword evidence="3" id="KW-0949">S-adenosyl-L-methionine</keyword>
<evidence type="ECO:0000256" key="1">
    <source>
        <dbReference type="ARBA" id="ARBA00001966"/>
    </source>
</evidence>
<dbReference type="Proteomes" id="UP001597418">
    <property type="component" value="Unassembled WGS sequence"/>
</dbReference>
<sequence length="375" mass="43352">MSTFKETFACYQWDTIQRKIYDSTPEDVKRVLQKDRHDLEDFLVLLSPAAEAELEQMAQLTRSITQRRFGKTIQLYAPLYLSNECQNICTYCGFSMDNKIKRKTLSDAELLLEAMALKAMGLQHVLLVSGEANKIVGVEYFENAIRLLKPHFSQISIEVQPLEQEEYEVIQQAGVHTVLVYQETYHQEVYKAYHRKGKKSNFDYRLETPDRIGKAGIHKIGLGVLLGLEDWRTDSFFNALHIHYLQKQYWRTKYSVSFPRLRPAEGIIEPNFVMEDRHLLQLICAYRIWNPDLEISISTRESEHFRNHIIPLGVTTMSAASKTNPGGYAVDPQSLEQFEISDERSMEAIIDLIRNSGYDPIMKDWDGAYSGQHNG</sequence>
<evidence type="ECO:0000256" key="6">
    <source>
        <dbReference type="ARBA" id="ARBA00023014"/>
    </source>
</evidence>
<feature type="domain" description="Radical SAM core" evidence="7">
    <location>
        <begin position="71"/>
        <end position="291"/>
    </location>
</feature>
<proteinExistence type="predicted"/>
<dbReference type="SUPFAM" id="SSF102114">
    <property type="entry name" value="Radical SAM enzymes"/>
    <property type="match status" value="1"/>
</dbReference>
<comment type="cofactor">
    <cofactor evidence="1">
        <name>[4Fe-4S] cluster</name>
        <dbReference type="ChEBI" id="CHEBI:49883"/>
    </cofactor>
</comment>
<dbReference type="SMART" id="SM00876">
    <property type="entry name" value="BATS"/>
    <property type="match status" value="1"/>
</dbReference>
<dbReference type="Gene3D" id="3.20.20.70">
    <property type="entry name" value="Aldolase class I"/>
    <property type="match status" value="1"/>
</dbReference>
<dbReference type="InterPro" id="IPR013785">
    <property type="entry name" value="Aldolase_TIM"/>
</dbReference>
<evidence type="ECO:0000256" key="3">
    <source>
        <dbReference type="ARBA" id="ARBA00022691"/>
    </source>
</evidence>
<protein>
    <submittedName>
        <fullName evidence="8">2-iminoacetate synthase ThiH</fullName>
    </submittedName>
</protein>
<dbReference type="Pfam" id="PF04055">
    <property type="entry name" value="Radical_SAM"/>
    <property type="match status" value="1"/>
</dbReference>
<comment type="caution">
    <text evidence="8">The sequence shown here is derived from an EMBL/GenBank/DDBJ whole genome shotgun (WGS) entry which is preliminary data.</text>
</comment>
<gene>
    <name evidence="8" type="primary">thiH</name>
    <name evidence="8" type="ORF">ACFSQ6_02570</name>
</gene>
<dbReference type="InterPro" id="IPR010722">
    <property type="entry name" value="BATS_dom"/>
</dbReference>
<reference evidence="9" key="1">
    <citation type="journal article" date="2019" name="Int. J. Syst. Evol. Microbiol.">
        <title>The Global Catalogue of Microorganisms (GCM) 10K type strain sequencing project: providing services to taxonomists for standard genome sequencing and annotation.</title>
        <authorList>
            <consortium name="The Broad Institute Genomics Platform"/>
            <consortium name="The Broad Institute Genome Sequencing Center for Infectious Disease"/>
            <person name="Wu L."/>
            <person name="Ma J."/>
        </authorList>
    </citation>
    <scope>NUCLEOTIDE SEQUENCE [LARGE SCALE GENOMIC DNA]</scope>
    <source>
        <strain evidence="9">KCTC 42247</strain>
    </source>
</reference>
<dbReference type="RefSeq" id="WP_066753851.1">
    <property type="nucleotide sequence ID" value="NZ_JBHUMB010000005.1"/>
</dbReference>
<dbReference type="PANTHER" id="PTHR43583:SF1">
    <property type="entry name" value="2-IMINOACETATE SYNTHASE"/>
    <property type="match status" value="1"/>
</dbReference>
<dbReference type="Pfam" id="PF06968">
    <property type="entry name" value="BATS"/>
    <property type="match status" value="1"/>
</dbReference>
<dbReference type="InterPro" id="IPR058240">
    <property type="entry name" value="rSAM_sf"/>
</dbReference>
<evidence type="ECO:0000313" key="9">
    <source>
        <dbReference type="Proteomes" id="UP001597418"/>
    </source>
</evidence>
<evidence type="ECO:0000256" key="4">
    <source>
        <dbReference type="ARBA" id="ARBA00022723"/>
    </source>
</evidence>
<name>A0ABW5U8T5_9SPHI</name>
<evidence type="ECO:0000259" key="7">
    <source>
        <dbReference type="PROSITE" id="PS51918"/>
    </source>
</evidence>
<dbReference type="NCBIfam" id="TIGR02351">
    <property type="entry name" value="thiH"/>
    <property type="match status" value="1"/>
</dbReference>